<dbReference type="eggNOG" id="COG2226">
    <property type="taxonomic scope" value="Bacteria"/>
</dbReference>
<dbReference type="Proteomes" id="UP000009080">
    <property type="component" value="Chromosome"/>
</dbReference>
<dbReference type="SUPFAM" id="SSF53335">
    <property type="entry name" value="S-adenosyl-L-methionine-dependent methyltransferases"/>
    <property type="match status" value="1"/>
</dbReference>
<organism evidence="2 3">
    <name type="scientific">Teredinibacter turnerae (strain ATCC 39867 / T7901)</name>
    <dbReference type="NCBI Taxonomy" id="377629"/>
    <lineage>
        <taxon>Bacteria</taxon>
        <taxon>Pseudomonadati</taxon>
        <taxon>Pseudomonadota</taxon>
        <taxon>Gammaproteobacteria</taxon>
        <taxon>Cellvibrionales</taxon>
        <taxon>Cellvibrionaceae</taxon>
        <taxon>Teredinibacter</taxon>
    </lineage>
</organism>
<dbReference type="EMBL" id="CP001614">
    <property type="protein sequence ID" value="ACR10854.1"/>
    <property type="molecule type" value="Genomic_DNA"/>
</dbReference>
<dbReference type="HOGENOM" id="CLU_075049_0_1_6"/>
<dbReference type="InterPro" id="IPR029063">
    <property type="entry name" value="SAM-dependent_MTases_sf"/>
</dbReference>
<dbReference type="GO" id="GO:0032259">
    <property type="term" value="P:methylation"/>
    <property type="evidence" value="ECO:0007669"/>
    <property type="project" value="UniProtKB-KW"/>
</dbReference>
<keyword evidence="3" id="KW-1185">Reference proteome</keyword>
<keyword evidence="2" id="KW-0808">Transferase</keyword>
<evidence type="ECO:0000313" key="2">
    <source>
        <dbReference type="EMBL" id="ACR10854.1"/>
    </source>
</evidence>
<evidence type="ECO:0000313" key="3">
    <source>
        <dbReference type="Proteomes" id="UP000009080"/>
    </source>
</evidence>
<dbReference type="KEGG" id="ttu:TERTU_2110"/>
<dbReference type="Pfam" id="PF08241">
    <property type="entry name" value="Methyltransf_11"/>
    <property type="match status" value="1"/>
</dbReference>
<feature type="domain" description="Methyltransferase type 11" evidence="1">
    <location>
        <begin position="104"/>
        <end position="149"/>
    </location>
</feature>
<reference evidence="2 3" key="1">
    <citation type="journal article" date="2009" name="PLoS ONE">
        <title>The complete genome of Teredinibacter turnerae T7901: an intracellular endosymbiont of marine wood-boring bivalves (shipworms).</title>
        <authorList>
            <person name="Yang J.C."/>
            <person name="Madupu R."/>
            <person name="Durkin A.S."/>
            <person name="Ekborg N.A."/>
            <person name="Pedamallu C.S."/>
            <person name="Hostetler J.B."/>
            <person name="Radune D."/>
            <person name="Toms B.S."/>
            <person name="Henrissat B."/>
            <person name="Coutinho P.M."/>
            <person name="Schwarz S."/>
            <person name="Field L."/>
            <person name="Trindade-Silva A.E."/>
            <person name="Soares C.A.G."/>
            <person name="Elshahawi S."/>
            <person name="Hanora A."/>
            <person name="Schmidt E.W."/>
            <person name="Haygood M.G."/>
            <person name="Posfai J."/>
            <person name="Benner J."/>
            <person name="Madinger C."/>
            <person name="Nove J."/>
            <person name="Anton B."/>
            <person name="Chaudhary K."/>
            <person name="Foster J."/>
            <person name="Holman A."/>
            <person name="Kumar S."/>
            <person name="Lessard P.A."/>
            <person name="Luyten Y.A."/>
            <person name="Slatko B."/>
            <person name="Wood N."/>
            <person name="Wu B."/>
            <person name="Teplitski M."/>
            <person name="Mougous J.D."/>
            <person name="Ward N."/>
            <person name="Eisen J.A."/>
            <person name="Badger J.H."/>
            <person name="Distel D.L."/>
        </authorList>
    </citation>
    <scope>NUCLEOTIDE SEQUENCE [LARGE SCALE GENOMIC DNA]</scope>
    <source>
        <strain evidence="3">ATCC 39867 / T7901</strain>
    </source>
</reference>
<evidence type="ECO:0000259" key="1">
    <source>
        <dbReference type="Pfam" id="PF08241"/>
    </source>
</evidence>
<dbReference type="Gene3D" id="3.40.50.150">
    <property type="entry name" value="Vaccinia Virus protein VP39"/>
    <property type="match status" value="1"/>
</dbReference>
<gene>
    <name evidence="2" type="ordered locus">TERTU_2110</name>
</gene>
<dbReference type="STRING" id="377629.TERTU_2110"/>
<keyword evidence="2" id="KW-0489">Methyltransferase</keyword>
<proteinExistence type="predicted"/>
<dbReference type="InterPro" id="IPR013216">
    <property type="entry name" value="Methyltransf_11"/>
</dbReference>
<dbReference type="AlphaFoldDB" id="C5BJA5"/>
<accession>C5BJA5</accession>
<dbReference type="CDD" id="cd02440">
    <property type="entry name" value="AdoMet_MTases"/>
    <property type="match status" value="1"/>
</dbReference>
<dbReference type="GO" id="GO:0008757">
    <property type="term" value="F:S-adenosylmethionine-dependent methyltransferase activity"/>
    <property type="evidence" value="ECO:0007669"/>
    <property type="project" value="InterPro"/>
</dbReference>
<dbReference type="OrthoDB" id="6191410at2"/>
<protein>
    <submittedName>
        <fullName evidence="2">SAM-dependent methyltransferase</fullName>
    </submittedName>
</protein>
<dbReference type="RefSeq" id="WP_015816966.1">
    <property type="nucleotide sequence ID" value="NC_012997.1"/>
</dbReference>
<sequence length="285" mass="32447">MLLSRAKQIVGSRHKVPPLRQSLAALAAWYESPLGQAALQEQQHILRDELSCLFGYHLMELSIVPYERLSEHSRINHRFSLSPVHVPPPPCDDASLRDVQGLSELDALPLADESIDVTILHHVLEFSPNPHQVLKEAARVTVPRGHVIIFAFNPFSLAGLMQMGAQFYSKRPIWQRRALRAGRIRDWLEFLDFSCLSLRYLGRNLPINHSRYLNSSRFVDRIFSRSIPLGSMYYIVARKDKAGLQPIKPAWDNSRFLGVAPIPKRSMTARSSQSAAILPFRNRIK</sequence>
<name>C5BJA5_TERTT</name>